<accession>A0A2K1KTP5</accession>
<dbReference type="EMBL" id="ABEU02000003">
    <property type="protein sequence ID" value="PNR57165.1"/>
    <property type="molecule type" value="Genomic_DNA"/>
</dbReference>
<keyword evidence="3" id="KW-1185">Reference proteome</keyword>
<evidence type="ECO:0000313" key="3">
    <source>
        <dbReference type="Proteomes" id="UP000006727"/>
    </source>
</evidence>
<evidence type="ECO:0000313" key="1">
    <source>
        <dbReference type="EMBL" id="PNR57165.1"/>
    </source>
</evidence>
<dbReference type="EnsemblPlants" id="Pp3c3_8940V3.1">
    <property type="protein sequence ID" value="Pp3c3_8940V3.1"/>
    <property type="gene ID" value="Pp3c3_8940"/>
</dbReference>
<proteinExistence type="predicted"/>
<reference evidence="2" key="3">
    <citation type="submission" date="2020-12" db="UniProtKB">
        <authorList>
            <consortium name="EnsemblPlants"/>
        </authorList>
    </citation>
    <scope>IDENTIFICATION</scope>
</reference>
<dbReference type="InParanoid" id="A0A2K1KTP5"/>
<dbReference type="AlphaFoldDB" id="A0A2K1KTP5"/>
<reference evidence="1 3" key="1">
    <citation type="journal article" date="2008" name="Science">
        <title>The Physcomitrella genome reveals evolutionary insights into the conquest of land by plants.</title>
        <authorList>
            <person name="Rensing S."/>
            <person name="Lang D."/>
            <person name="Zimmer A."/>
            <person name="Terry A."/>
            <person name="Salamov A."/>
            <person name="Shapiro H."/>
            <person name="Nishiyama T."/>
            <person name="Perroud P.-F."/>
            <person name="Lindquist E."/>
            <person name="Kamisugi Y."/>
            <person name="Tanahashi T."/>
            <person name="Sakakibara K."/>
            <person name="Fujita T."/>
            <person name="Oishi K."/>
            <person name="Shin-I T."/>
            <person name="Kuroki Y."/>
            <person name="Toyoda A."/>
            <person name="Suzuki Y."/>
            <person name="Hashimoto A."/>
            <person name="Yamaguchi K."/>
            <person name="Sugano A."/>
            <person name="Kohara Y."/>
            <person name="Fujiyama A."/>
            <person name="Anterola A."/>
            <person name="Aoki S."/>
            <person name="Ashton N."/>
            <person name="Barbazuk W.B."/>
            <person name="Barker E."/>
            <person name="Bennetzen J."/>
            <person name="Bezanilla M."/>
            <person name="Blankenship R."/>
            <person name="Cho S.H."/>
            <person name="Dutcher S."/>
            <person name="Estelle M."/>
            <person name="Fawcett J.A."/>
            <person name="Gundlach H."/>
            <person name="Hanada K."/>
            <person name="Heyl A."/>
            <person name="Hicks K.A."/>
            <person name="Hugh J."/>
            <person name="Lohr M."/>
            <person name="Mayer K."/>
            <person name="Melkozernov A."/>
            <person name="Murata T."/>
            <person name="Nelson D."/>
            <person name="Pils B."/>
            <person name="Prigge M."/>
            <person name="Reiss B."/>
            <person name="Renner T."/>
            <person name="Rombauts S."/>
            <person name="Rushton P."/>
            <person name="Sanderfoot A."/>
            <person name="Schween G."/>
            <person name="Shiu S.-H."/>
            <person name="Stueber K."/>
            <person name="Theodoulou F.L."/>
            <person name="Tu H."/>
            <person name="Van de Peer Y."/>
            <person name="Verrier P.J."/>
            <person name="Waters E."/>
            <person name="Wood A."/>
            <person name="Yang L."/>
            <person name="Cove D."/>
            <person name="Cuming A."/>
            <person name="Hasebe M."/>
            <person name="Lucas S."/>
            <person name="Mishler D.B."/>
            <person name="Reski R."/>
            <person name="Grigoriev I."/>
            <person name="Quatrano R.S."/>
            <person name="Boore J.L."/>
        </authorList>
    </citation>
    <scope>NUCLEOTIDE SEQUENCE [LARGE SCALE GENOMIC DNA]</scope>
    <source>
        <strain evidence="2 3">cv. Gransden 2004</strain>
    </source>
</reference>
<sequence length="21" mass="2484">MKNLGAVYNEYHKLLHVDLLL</sequence>
<dbReference type="Proteomes" id="UP000006727">
    <property type="component" value="Chromosome 3"/>
</dbReference>
<dbReference type="Gramene" id="Pp3c3_8940V3.1">
    <property type="protein sequence ID" value="Pp3c3_8940V3.1"/>
    <property type="gene ID" value="Pp3c3_8940"/>
</dbReference>
<evidence type="ECO:0000313" key="2">
    <source>
        <dbReference type="EnsemblPlants" id="Pp3c3_8940V3.1"/>
    </source>
</evidence>
<dbReference type="PaxDb" id="3218-PP1S140_100V6.1"/>
<name>A0A2K1KTP5_PHYPA</name>
<gene>
    <name evidence="1" type="ORF">PHYPA_004158</name>
</gene>
<reference evidence="1 3" key="2">
    <citation type="journal article" date="2018" name="Plant J.">
        <title>The Physcomitrella patens chromosome-scale assembly reveals moss genome structure and evolution.</title>
        <authorList>
            <person name="Lang D."/>
            <person name="Ullrich K.K."/>
            <person name="Murat F."/>
            <person name="Fuchs J."/>
            <person name="Jenkins J."/>
            <person name="Haas F.B."/>
            <person name="Piednoel M."/>
            <person name="Gundlach H."/>
            <person name="Van Bel M."/>
            <person name="Meyberg R."/>
            <person name="Vives C."/>
            <person name="Morata J."/>
            <person name="Symeonidi A."/>
            <person name="Hiss M."/>
            <person name="Muchero W."/>
            <person name="Kamisugi Y."/>
            <person name="Saleh O."/>
            <person name="Blanc G."/>
            <person name="Decker E.L."/>
            <person name="van Gessel N."/>
            <person name="Grimwood J."/>
            <person name="Hayes R.D."/>
            <person name="Graham S.W."/>
            <person name="Gunter L.E."/>
            <person name="McDaniel S.F."/>
            <person name="Hoernstein S.N.W."/>
            <person name="Larsson A."/>
            <person name="Li F.W."/>
            <person name="Perroud P.F."/>
            <person name="Phillips J."/>
            <person name="Ranjan P."/>
            <person name="Rokshar D.S."/>
            <person name="Rothfels C.J."/>
            <person name="Schneider L."/>
            <person name="Shu S."/>
            <person name="Stevenson D.W."/>
            <person name="Thummler F."/>
            <person name="Tillich M."/>
            <person name="Villarreal Aguilar J.C."/>
            <person name="Widiez T."/>
            <person name="Wong G.K."/>
            <person name="Wymore A."/>
            <person name="Zhang Y."/>
            <person name="Zimmer A.D."/>
            <person name="Quatrano R.S."/>
            <person name="Mayer K.F.X."/>
            <person name="Goodstein D."/>
            <person name="Casacuberta J.M."/>
            <person name="Vandepoele K."/>
            <person name="Reski R."/>
            <person name="Cuming A.C."/>
            <person name="Tuskan G.A."/>
            <person name="Maumus F."/>
            <person name="Salse J."/>
            <person name="Schmutz J."/>
            <person name="Rensing S.A."/>
        </authorList>
    </citation>
    <scope>NUCLEOTIDE SEQUENCE [LARGE SCALE GENOMIC DNA]</scope>
    <source>
        <strain evidence="2 3">cv. Gransden 2004</strain>
    </source>
</reference>
<protein>
    <submittedName>
        <fullName evidence="1 2">Uncharacterized protein</fullName>
    </submittedName>
</protein>
<organism evidence="1">
    <name type="scientific">Physcomitrium patens</name>
    <name type="common">Spreading-leaved earth moss</name>
    <name type="synonym">Physcomitrella patens</name>
    <dbReference type="NCBI Taxonomy" id="3218"/>
    <lineage>
        <taxon>Eukaryota</taxon>
        <taxon>Viridiplantae</taxon>
        <taxon>Streptophyta</taxon>
        <taxon>Embryophyta</taxon>
        <taxon>Bryophyta</taxon>
        <taxon>Bryophytina</taxon>
        <taxon>Bryopsida</taxon>
        <taxon>Funariidae</taxon>
        <taxon>Funariales</taxon>
        <taxon>Funariaceae</taxon>
        <taxon>Physcomitrium</taxon>
    </lineage>
</organism>